<comment type="caution">
    <text evidence="9">The sequence shown here is derived from an EMBL/GenBank/DDBJ whole genome shotgun (WGS) entry which is preliminary data.</text>
</comment>
<keyword evidence="3" id="KW-0175">Coiled coil</keyword>
<dbReference type="Gene3D" id="2.40.50.100">
    <property type="match status" value="1"/>
</dbReference>
<evidence type="ECO:0000259" key="7">
    <source>
        <dbReference type="Pfam" id="PF25944"/>
    </source>
</evidence>
<evidence type="ECO:0000256" key="3">
    <source>
        <dbReference type="SAM" id="Coils"/>
    </source>
</evidence>
<evidence type="ECO:0000256" key="2">
    <source>
        <dbReference type="ARBA" id="ARBA00009477"/>
    </source>
</evidence>
<reference evidence="9 10" key="1">
    <citation type="submission" date="2022-03" db="EMBL/GenBank/DDBJ databases">
        <authorList>
            <person name="He Y."/>
        </authorList>
    </citation>
    <scope>NUCLEOTIDE SEQUENCE [LARGE SCALE GENOMIC DNA]</scope>
    <source>
        <strain evidence="9 10">TK19116</strain>
    </source>
</reference>
<dbReference type="NCBIfam" id="TIGR01730">
    <property type="entry name" value="RND_mfp"/>
    <property type="match status" value="1"/>
</dbReference>
<organism evidence="9 10">
    <name type="scientific">Paracoccus albicereus</name>
    <dbReference type="NCBI Taxonomy" id="2922394"/>
    <lineage>
        <taxon>Bacteria</taxon>
        <taxon>Pseudomonadati</taxon>
        <taxon>Pseudomonadota</taxon>
        <taxon>Alphaproteobacteria</taxon>
        <taxon>Rhodobacterales</taxon>
        <taxon>Paracoccaceae</taxon>
        <taxon>Paracoccus</taxon>
    </lineage>
</organism>
<evidence type="ECO:0000256" key="1">
    <source>
        <dbReference type="ARBA" id="ARBA00004196"/>
    </source>
</evidence>
<feature type="domain" description="Multidrug resistance protein MdtA-like beta-barrel" evidence="7">
    <location>
        <begin position="207"/>
        <end position="295"/>
    </location>
</feature>
<evidence type="ECO:0000259" key="8">
    <source>
        <dbReference type="Pfam" id="PF25967"/>
    </source>
</evidence>
<accession>A0ABT1MNI8</accession>
<feature type="chain" id="PRO_5046624579" evidence="5">
    <location>
        <begin position="23"/>
        <end position="435"/>
    </location>
</feature>
<dbReference type="EMBL" id="JAKZEU010000002">
    <property type="protein sequence ID" value="MCQ0969837.1"/>
    <property type="molecule type" value="Genomic_DNA"/>
</dbReference>
<feature type="signal peptide" evidence="5">
    <location>
        <begin position="1"/>
        <end position="22"/>
    </location>
</feature>
<keyword evidence="5" id="KW-0732">Signal</keyword>
<gene>
    <name evidence="9" type="ORF">MLD63_05265</name>
</gene>
<dbReference type="InterPro" id="IPR058627">
    <property type="entry name" value="MdtA-like_C"/>
</dbReference>
<feature type="region of interest" description="Disordered" evidence="4">
    <location>
        <begin position="383"/>
        <end position="435"/>
    </location>
</feature>
<dbReference type="SUPFAM" id="SSF111369">
    <property type="entry name" value="HlyD-like secretion proteins"/>
    <property type="match status" value="1"/>
</dbReference>
<evidence type="ECO:0000256" key="4">
    <source>
        <dbReference type="SAM" id="MobiDB-lite"/>
    </source>
</evidence>
<feature type="compositionally biased region" description="Low complexity" evidence="4">
    <location>
        <begin position="388"/>
        <end position="420"/>
    </location>
</feature>
<proteinExistence type="inferred from homology"/>
<dbReference type="Gene3D" id="2.40.420.20">
    <property type="match status" value="1"/>
</dbReference>
<name>A0ABT1MNI8_9RHOB</name>
<keyword evidence="10" id="KW-1185">Reference proteome</keyword>
<dbReference type="Pfam" id="PF25917">
    <property type="entry name" value="BSH_RND"/>
    <property type="match status" value="1"/>
</dbReference>
<sequence>MHGRIARAAALLTTLIAGEVAAQGGPGGFAPAGPTEVGTITVESADVPYVVTLPGRAVAYQSASIRPRVSGVIESIDYEPGRAVEAGDVLFTIEDDTFEASLDSASAGVAEAEAAVSAAEAALERANQLEGVGTTRASIETAQVTLANAQATLSSARANLQVTQLDLEQTRVRSPIDGIPDLPLVTIGDIVTANQSDLLTTVVRLDPIYVDVQESSASILRNRARIQDGALSRSEQLAAELTLEDGSVHSGTGTLVTPGLSVSTTTGTTQIRFRFDNSDRRILPGQFLRVALTLGTTRALLVPQRATSRSADGTLTAFVARDGRAVDTTLTEAGTFQNAWMVTAGIEEGAKVIVDGLENLRDGAEITTVPVTISEEGVIEDAAEDAAEGQAPTQTSSATDADASQAPGAAAAAQPAVTEAAVEERTTASPRPSGG</sequence>
<protein>
    <submittedName>
        <fullName evidence="9">Efflux RND transporter periplasmic adaptor subunit</fullName>
    </submittedName>
</protein>
<evidence type="ECO:0000256" key="5">
    <source>
        <dbReference type="SAM" id="SignalP"/>
    </source>
</evidence>
<evidence type="ECO:0000313" key="9">
    <source>
        <dbReference type="EMBL" id="MCQ0969837.1"/>
    </source>
</evidence>
<dbReference type="Pfam" id="PF25967">
    <property type="entry name" value="RND-MFP_C"/>
    <property type="match status" value="1"/>
</dbReference>
<feature type="domain" description="Multidrug resistance protein MdtA-like C-terminal permuted SH3" evidence="8">
    <location>
        <begin position="299"/>
        <end position="358"/>
    </location>
</feature>
<dbReference type="PANTHER" id="PTHR30158">
    <property type="entry name" value="ACRA/E-RELATED COMPONENT OF DRUG EFFLUX TRANSPORTER"/>
    <property type="match status" value="1"/>
</dbReference>
<comment type="subcellular location">
    <subcellularLocation>
        <location evidence="1">Cell envelope</location>
    </subcellularLocation>
</comment>
<evidence type="ECO:0000313" key="10">
    <source>
        <dbReference type="Proteomes" id="UP001203945"/>
    </source>
</evidence>
<dbReference type="InterPro" id="IPR006143">
    <property type="entry name" value="RND_pump_MFP"/>
</dbReference>
<comment type="similarity">
    <text evidence="2">Belongs to the membrane fusion protein (MFP) (TC 8.A.1) family.</text>
</comment>
<dbReference type="RefSeq" id="WP_255328851.1">
    <property type="nucleotide sequence ID" value="NZ_JAKZEU010000002.1"/>
</dbReference>
<feature type="coiled-coil region" evidence="3">
    <location>
        <begin position="109"/>
        <end position="166"/>
    </location>
</feature>
<dbReference type="InterPro" id="IPR058625">
    <property type="entry name" value="MdtA-like_BSH"/>
</dbReference>
<dbReference type="Gene3D" id="2.40.30.170">
    <property type="match status" value="1"/>
</dbReference>
<dbReference type="InterPro" id="IPR058626">
    <property type="entry name" value="MdtA-like_b-barrel"/>
</dbReference>
<dbReference type="Gene3D" id="1.10.287.470">
    <property type="entry name" value="Helix hairpin bin"/>
    <property type="match status" value="1"/>
</dbReference>
<dbReference type="Pfam" id="PF25944">
    <property type="entry name" value="Beta-barrel_RND"/>
    <property type="match status" value="1"/>
</dbReference>
<evidence type="ECO:0000259" key="6">
    <source>
        <dbReference type="Pfam" id="PF25917"/>
    </source>
</evidence>
<dbReference type="Proteomes" id="UP001203945">
    <property type="component" value="Unassembled WGS sequence"/>
</dbReference>
<feature type="domain" description="Multidrug resistance protein MdtA-like barrel-sandwich hybrid" evidence="6">
    <location>
        <begin position="62"/>
        <end position="201"/>
    </location>
</feature>